<feature type="region of interest" description="Disordered" evidence="1">
    <location>
        <begin position="392"/>
        <end position="445"/>
    </location>
</feature>
<feature type="compositionally biased region" description="Polar residues" evidence="1">
    <location>
        <begin position="209"/>
        <end position="218"/>
    </location>
</feature>
<feature type="compositionally biased region" description="Polar residues" evidence="1">
    <location>
        <begin position="283"/>
        <end position="299"/>
    </location>
</feature>
<feature type="compositionally biased region" description="Low complexity" evidence="1">
    <location>
        <begin position="171"/>
        <end position="185"/>
    </location>
</feature>
<keyword evidence="3" id="KW-1185">Reference proteome</keyword>
<feature type="compositionally biased region" description="Basic residues" evidence="1">
    <location>
        <begin position="1"/>
        <end position="11"/>
    </location>
</feature>
<feature type="compositionally biased region" description="Acidic residues" evidence="1">
    <location>
        <begin position="79"/>
        <end position="88"/>
    </location>
</feature>
<dbReference type="Proteomes" id="UP000290288">
    <property type="component" value="Unassembled WGS sequence"/>
</dbReference>
<comment type="caution">
    <text evidence="2">The sequence shown here is derived from an EMBL/GenBank/DDBJ whole genome shotgun (WGS) entry which is preliminary data.</text>
</comment>
<dbReference type="OrthoDB" id="10421173at2759"/>
<feature type="compositionally biased region" description="Polar residues" evidence="1">
    <location>
        <begin position="426"/>
        <end position="435"/>
    </location>
</feature>
<dbReference type="AlphaFoldDB" id="A0A4V1Q2R0"/>
<evidence type="ECO:0000313" key="3">
    <source>
        <dbReference type="Proteomes" id="UP000290288"/>
    </source>
</evidence>
<sequence>TLSKNKGKQRKAATDSSDDDMPLAPRPRKKPSKLEYIPLSKRPPVLFVDDSNDEQFVPDSGDETASPKRQRRRSNPPTGEEDLNDWSSDENTAPVAESGPPSVTAPALSPTDGSLLASAERKEKKPSQKPPAATSTNKRQASKPIANESNTPNAPTSSTSAPNVLFAGPLQPATAVSPSTTTVSQNPSTSHPDNHRHGPAPRPRPVPPSSKNAESNPFSMDLDDRFTIRRKRKSDALPTEGVPTAQEDFREKRARMETEGQAPPPSVPGSETHLLPSLPPNPEQSSVAARAQHPTQASFELSGPHPAPLHRRQMQAASSSTTHQPPTHLATQRMPPTRQPPNSYYTSRSFPPQSSYRHPSQYRQPAYYGVQDYSHPGEYQNYDHQSYEYGYGYGHGGTYDNGYSDGYNSGYTDDYNDYSSGYNYLSLHQSASNEGRSPHPPTQQG</sequence>
<organism evidence="2 3">
    <name type="scientific">Candolleomyces aberdarensis</name>
    <dbReference type="NCBI Taxonomy" id="2316362"/>
    <lineage>
        <taxon>Eukaryota</taxon>
        <taxon>Fungi</taxon>
        <taxon>Dikarya</taxon>
        <taxon>Basidiomycota</taxon>
        <taxon>Agaricomycotina</taxon>
        <taxon>Agaricomycetes</taxon>
        <taxon>Agaricomycetidae</taxon>
        <taxon>Agaricales</taxon>
        <taxon>Agaricineae</taxon>
        <taxon>Psathyrellaceae</taxon>
        <taxon>Candolleomyces</taxon>
    </lineage>
</organism>
<feature type="region of interest" description="Disordered" evidence="1">
    <location>
        <begin position="1"/>
        <end position="361"/>
    </location>
</feature>
<feature type="compositionally biased region" description="Basic and acidic residues" evidence="1">
    <location>
        <begin position="247"/>
        <end position="258"/>
    </location>
</feature>
<feature type="compositionally biased region" description="Low complexity" evidence="1">
    <location>
        <begin position="400"/>
        <end position="424"/>
    </location>
</feature>
<feature type="non-terminal residue" evidence="2">
    <location>
        <position position="1"/>
    </location>
</feature>
<feature type="compositionally biased region" description="Low complexity" evidence="1">
    <location>
        <begin position="149"/>
        <end position="163"/>
    </location>
</feature>
<reference evidence="2 3" key="1">
    <citation type="submission" date="2019-01" db="EMBL/GenBank/DDBJ databases">
        <title>Draft genome sequence of Psathyrella aberdarensis IHI B618.</title>
        <authorList>
            <person name="Buettner E."/>
            <person name="Kellner H."/>
        </authorList>
    </citation>
    <scope>NUCLEOTIDE SEQUENCE [LARGE SCALE GENOMIC DNA]</scope>
    <source>
        <strain evidence="2 3">IHI B618</strain>
    </source>
</reference>
<feature type="compositionally biased region" description="Polar residues" evidence="1">
    <location>
        <begin position="315"/>
        <end position="325"/>
    </location>
</feature>
<proteinExistence type="predicted"/>
<accession>A0A4V1Q2R0</accession>
<dbReference type="EMBL" id="SDEE01000489">
    <property type="protein sequence ID" value="RXW15958.1"/>
    <property type="molecule type" value="Genomic_DNA"/>
</dbReference>
<evidence type="ECO:0000256" key="1">
    <source>
        <dbReference type="SAM" id="MobiDB-lite"/>
    </source>
</evidence>
<name>A0A4V1Q2R0_9AGAR</name>
<feature type="compositionally biased region" description="Polar residues" evidence="1">
    <location>
        <begin position="340"/>
        <end position="361"/>
    </location>
</feature>
<gene>
    <name evidence="2" type="ORF">EST38_g9887</name>
</gene>
<protein>
    <submittedName>
        <fullName evidence="2">Uncharacterized protein</fullName>
    </submittedName>
</protein>
<evidence type="ECO:0000313" key="2">
    <source>
        <dbReference type="EMBL" id="RXW15958.1"/>
    </source>
</evidence>